<dbReference type="InterPro" id="IPR043129">
    <property type="entry name" value="ATPase_NBD"/>
</dbReference>
<evidence type="ECO:0000313" key="3">
    <source>
        <dbReference type="Proteomes" id="UP000240509"/>
    </source>
</evidence>
<dbReference type="Pfam" id="PF00480">
    <property type="entry name" value="ROK"/>
    <property type="match status" value="1"/>
</dbReference>
<evidence type="ECO:0000313" key="2">
    <source>
        <dbReference type="EMBL" id="PTL37433.1"/>
    </source>
</evidence>
<dbReference type="InterPro" id="IPR000600">
    <property type="entry name" value="ROK"/>
</dbReference>
<dbReference type="OrthoDB" id="9795247at2"/>
<organism evidence="2 3">
    <name type="scientific">Alkalicoccus saliphilus</name>
    <dbReference type="NCBI Taxonomy" id="200989"/>
    <lineage>
        <taxon>Bacteria</taxon>
        <taxon>Bacillati</taxon>
        <taxon>Bacillota</taxon>
        <taxon>Bacilli</taxon>
        <taxon>Bacillales</taxon>
        <taxon>Bacillaceae</taxon>
        <taxon>Alkalicoccus</taxon>
    </lineage>
</organism>
<dbReference type="EMBL" id="PZJJ01000052">
    <property type="protein sequence ID" value="PTL37433.1"/>
    <property type="molecule type" value="Genomic_DNA"/>
</dbReference>
<evidence type="ECO:0000256" key="1">
    <source>
        <dbReference type="ARBA" id="ARBA00006479"/>
    </source>
</evidence>
<dbReference type="SUPFAM" id="SSF53067">
    <property type="entry name" value="Actin-like ATPase domain"/>
    <property type="match status" value="1"/>
</dbReference>
<accession>A0A2T4U202</accession>
<dbReference type="Proteomes" id="UP000240509">
    <property type="component" value="Unassembled WGS sequence"/>
</dbReference>
<dbReference type="RefSeq" id="WP_107586330.1">
    <property type="nucleotide sequence ID" value="NZ_PZJJ01000052.1"/>
</dbReference>
<sequence length="296" mass="30997">MTKRIGIDIGGTSIKAALIEEGRIITSRERKTPETGDEALEVIGGITEGWLEKSTGAVGIAAPGPLDTEAGIFLDPPNLPGWHGFPLKEKLESMIGRGCLVENDANAAAAGEFTAGAGRSCQSLVYITISTGVGGGIIAGGRLLSGAYFNAGEIGNMIIADEGPYQKGMNRGSWESLASGTALGKAAELELGLAGGAEEFFKLVKKADNAAAQLYRRWLEYTARGTANIIHTLNPEAIVFGGGVMKAADVFFEDLHQEVKGKVYESLREKVDIRRAELGAMAGAAGAAALQTMERI</sequence>
<comment type="caution">
    <text evidence="2">The sequence shown here is derived from an EMBL/GenBank/DDBJ whole genome shotgun (WGS) entry which is preliminary data.</text>
</comment>
<comment type="similarity">
    <text evidence="1">Belongs to the ROK (NagC/XylR) family.</text>
</comment>
<protein>
    <submittedName>
        <fullName evidence="2">ROK family protein</fullName>
    </submittedName>
</protein>
<gene>
    <name evidence="2" type="ORF">C6Y45_16530</name>
</gene>
<dbReference type="PANTHER" id="PTHR18964">
    <property type="entry name" value="ROK (REPRESSOR, ORF, KINASE) FAMILY"/>
    <property type="match status" value="1"/>
</dbReference>
<dbReference type="PANTHER" id="PTHR18964:SF149">
    <property type="entry name" value="BIFUNCTIONAL UDP-N-ACETYLGLUCOSAMINE 2-EPIMERASE_N-ACETYLMANNOSAMINE KINASE"/>
    <property type="match status" value="1"/>
</dbReference>
<proteinExistence type="inferred from homology"/>
<reference evidence="2 3" key="1">
    <citation type="submission" date="2018-03" db="EMBL/GenBank/DDBJ databases">
        <title>Alkalicoccus saliphilus sp. nov., isolated from a mineral pool.</title>
        <authorList>
            <person name="Zhao B."/>
        </authorList>
    </citation>
    <scope>NUCLEOTIDE SEQUENCE [LARGE SCALE GENOMIC DNA]</scope>
    <source>
        <strain evidence="2 3">6AG</strain>
    </source>
</reference>
<dbReference type="AlphaFoldDB" id="A0A2T4U202"/>
<dbReference type="Gene3D" id="3.30.420.40">
    <property type="match status" value="2"/>
</dbReference>
<name>A0A2T4U202_9BACI</name>
<keyword evidence="3" id="KW-1185">Reference proteome</keyword>